<dbReference type="GO" id="GO:0015818">
    <property type="term" value="P:isoleucine transport"/>
    <property type="evidence" value="ECO:0007669"/>
    <property type="project" value="TreeGrafter"/>
</dbReference>
<organism evidence="10 11">
    <name type="scientific">Salsuginibacillus halophilus</name>
    <dbReference type="NCBI Taxonomy" id="517424"/>
    <lineage>
        <taxon>Bacteria</taxon>
        <taxon>Bacillati</taxon>
        <taxon>Bacillota</taxon>
        <taxon>Bacilli</taxon>
        <taxon>Bacillales</taxon>
        <taxon>Bacillaceae</taxon>
        <taxon>Salsuginibacillus</taxon>
    </lineage>
</organism>
<evidence type="ECO:0000256" key="8">
    <source>
        <dbReference type="ARBA" id="ARBA00023136"/>
    </source>
</evidence>
<protein>
    <recommendedName>
        <fullName evidence="9">Branched-chain amino acid transport system carrier protein</fullName>
    </recommendedName>
</protein>
<feature type="transmembrane region" description="Helical" evidence="9">
    <location>
        <begin position="405"/>
        <end position="429"/>
    </location>
</feature>
<keyword evidence="5 9" id="KW-0812">Transmembrane</keyword>
<feature type="transmembrane region" description="Helical" evidence="9">
    <location>
        <begin position="347"/>
        <end position="365"/>
    </location>
</feature>
<keyword evidence="3 9" id="KW-0813">Transport</keyword>
<dbReference type="GO" id="GO:0005886">
    <property type="term" value="C:plasma membrane"/>
    <property type="evidence" value="ECO:0007669"/>
    <property type="project" value="UniProtKB-SubCell"/>
</dbReference>
<keyword evidence="7 9" id="KW-1133">Transmembrane helix</keyword>
<dbReference type="AlphaFoldDB" id="A0A2P8HLC5"/>
<dbReference type="Proteomes" id="UP000242310">
    <property type="component" value="Unassembled WGS sequence"/>
</dbReference>
<name>A0A2P8HLC5_9BACI</name>
<feature type="transmembrane region" description="Helical" evidence="9">
    <location>
        <begin position="40"/>
        <end position="64"/>
    </location>
</feature>
<feature type="transmembrane region" description="Helical" evidence="9">
    <location>
        <begin position="319"/>
        <end position="341"/>
    </location>
</feature>
<evidence type="ECO:0000256" key="1">
    <source>
        <dbReference type="ARBA" id="ARBA00004651"/>
    </source>
</evidence>
<evidence type="ECO:0000313" key="11">
    <source>
        <dbReference type="Proteomes" id="UP000242310"/>
    </source>
</evidence>
<evidence type="ECO:0000256" key="3">
    <source>
        <dbReference type="ARBA" id="ARBA00022448"/>
    </source>
</evidence>
<dbReference type="InterPro" id="IPR004685">
    <property type="entry name" value="Brnchd-chn_aa_trnsp_Livcs"/>
</dbReference>
<proteinExistence type="inferred from homology"/>
<evidence type="ECO:0000256" key="5">
    <source>
        <dbReference type="ARBA" id="ARBA00022692"/>
    </source>
</evidence>
<comment type="subcellular location">
    <subcellularLocation>
        <location evidence="1 9">Cell membrane</location>
        <topology evidence="1 9">Multi-pass membrane protein</topology>
    </subcellularLocation>
</comment>
<dbReference type="EMBL" id="PYAV01000005">
    <property type="protein sequence ID" value="PSL47018.1"/>
    <property type="molecule type" value="Genomic_DNA"/>
</dbReference>
<dbReference type="GO" id="GO:0015190">
    <property type="term" value="F:L-leucine transmembrane transporter activity"/>
    <property type="evidence" value="ECO:0007669"/>
    <property type="project" value="TreeGrafter"/>
</dbReference>
<keyword evidence="8 9" id="KW-0472">Membrane</keyword>
<feature type="transmembrane region" description="Helical" evidence="9">
    <location>
        <begin position="233"/>
        <end position="253"/>
    </location>
</feature>
<feature type="transmembrane region" description="Helical" evidence="9">
    <location>
        <begin position="76"/>
        <end position="96"/>
    </location>
</feature>
<feature type="transmembrane region" description="Helical" evidence="9">
    <location>
        <begin position="188"/>
        <end position="212"/>
    </location>
</feature>
<gene>
    <name evidence="10" type="ORF">B0H94_105173</name>
</gene>
<sequence>MNHVSNKDTFFIGLMLFALFFGAGNLIFPPFLGQEAGSNYGLAIIGFVVTGVGLPVLAIIAIAMTGKGFENIAKRVNLPFAIAFTMVLYLAIGPFFGIPRAMNVAYEIGAMPFLPETNEWVYLLTYSFVFFAIVYWLSLNPSKLVKRVGYILTPALLLAIFFMFIGTLGQGEQSSTLSPSEEYAAHPFFRGVIEGYLTMDTIAALAFGLVIIMMIRDRGVMDQRLIARTAGKAGIVAGISLAVVYMAIGWFGVKSGPIATFENGGEILTFTAEQGYGLFGVIILAMIVTLACLTTCVGLVTACGEYFERTVPKASYKSVALIVTSVSLVIANAGLNAIIAFSVPVLVAIYPISIVLIALTFIHAVKPLYKGHYAGVVIGTSIISLHDGLAAAELVPAVYTELVHVLPFAAVDFAWVVPAILGGVIGHFISRQPADCKEEV</sequence>
<dbReference type="GO" id="GO:0015820">
    <property type="term" value="P:L-leucine transport"/>
    <property type="evidence" value="ECO:0007669"/>
    <property type="project" value="TreeGrafter"/>
</dbReference>
<dbReference type="GO" id="GO:0005304">
    <property type="term" value="F:L-valine transmembrane transporter activity"/>
    <property type="evidence" value="ECO:0007669"/>
    <property type="project" value="TreeGrafter"/>
</dbReference>
<feature type="transmembrane region" description="Helical" evidence="9">
    <location>
        <begin position="149"/>
        <end position="168"/>
    </location>
</feature>
<dbReference type="GO" id="GO:0015188">
    <property type="term" value="F:L-isoleucine transmembrane transporter activity"/>
    <property type="evidence" value="ECO:0007669"/>
    <property type="project" value="TreeGrafter"/>
</dbReference>
<evidence type="ECO:0000256" key="9">
    <source>
        <dbReference type="RuleBase" id="RU362122"/>
    </source>
</evidence>
<comment type="function">
    <text evidence="9">Component of the transport system for branched-chain amino acids.</text>
</comment>
<keyword evidence="4" id="KW-1003">Cell membrane</keyword>
<keyword evidence="11" id="KW-1185">Reference proteome</keyword>
<evidence type="ECO:0000256" key="6">
    <source>
        <dbReference type="ARBA" id="ARBA00022970"/>
    </source>
</evidence>
<dbReference type="PANTHER" id="PTHR30588:SF0">
    <property type="entry name" value="BRANCHED-CHAIN AMINO ACID PERMEASE BRNQ"/>
    <property type="match status" value="1"/>
</dbReference>
<evidence type="ECO:0000313" key="10">
    <source>
        <dbReference type="EMBL" id="PSL47018.1"/>
    </source>
</evidence>
<feature type="transmembrane region" description="Helical" evidence="9">
    <location>
        <begin position="9"/>
        <end position="28"/>
    </location>
</feature>
<keyword evidence="6 9" id="KW-0029">Amino-acid transport</keyword>
<accession>A0A2P8HLC5</accession>
<dbReference type="RefSeq" id="WP_106588338.1">
    <property type="nucleotide sequence ID" value="NZ_PYAV01000005.1"/>
</dbReference>
<reference evidence="10 11" key="1">
    <citation type="submission" date="2018-03" db="EMBL/GenBank/DDBJ databases">
        <title>Genomic Encyclopedia of Type Strains, Phase III (KMG-III): the genomes of soil and plant-associated and newly described type strains.</title>
        <authorList>
            <person name="Whitman W."/>
        </authorList>
    </citation>
    <scope>NUCLEOTIDE SEQUENCE [LARGE SCALE GENOMIC DNA]</scope>
    <source>
        <strain evidence="10 11">CGMCC 1.07653</strain>
    </source>
</reference>
<dbReference type="Pfam" id="PF05525">
    <property type="entry name" value="Branch_AA_trans"/>
    <property type="match status" value="1"/>
</dbReference>
<comment type="similarity">
    <text evidence="2 9">Belongs to the branched chain amino acid transporter family.</text>
</comment>
<dbReference type="PANTHER" id="PTHR30588">
    <property type="entry name" value="BRANCHED-CHAIN AMINO ACID TRANSPORT SYSTEM 2 CARRIER PROTEIN"/>
    <property type="match status" value="1"/>
</dbReference>
<evidence type="ECO:0000256" key="7">
    <source>
        <dbReference type="ARBA" id="ARBA00022989"/>
    </source>
</evidence>
<dbReference type="NCBIfam" id="TIGR00796">
    <property type="entry name" value="livcs"/>
    <property type="match status" value="1"/>
</dbReference>
<feature type="transmembrane region" description="Helical" evidence="9">
    <location>
        <begin position="377"/>
        <end position="399"/>
    </location>
</feature>
<feature type="transmembrane region" description="Helical" evidence="9">
    <location>
        <begin position="120"/>
        <end position="137"/>
    </location>
</feature>
<feature type="transmembrane region" description="Helical" evidence="9">
    <location>
        <begin position="278"/>
        <end position="307"/>
    </location>
</feature>
<evidence type="ECO:0000256" key="2">
    <source>
        <dbReference type="ARBA" id="ARBA00008540"/>
    </source>
</evidence>
<evidence type="ECO:0000256" key="4">
    <source>
        <dbReference type="ARBA" id="ARBA00022475"/>
    </source>
</evidence>
<comment type="caution">
    <text evidence="10">The sequence shown here is derived from an EMBL/GenBank/DDBJ whole genome shotgun (WGS) entry which is preliminary data.</text>
</comment>